<accession>A0A4P9Z8U4</accession>
<dbReference type="EMBL" id="ML004508">
    <property type="protein sequence ID" value="RKP29126.1"/>
    <property type="molecule type" value="Genomic_DNA"/>
</dbReference>
<dbReference type="Proteomes" id="UP000268321">
    <property type="component" value="Unassembled WGS sequence"/>
</dbReference>
<evidence type="ECO:0000256" key="8">
    <source>
        <dbReference type="ARBA" id="ARBA00023306"/>
    </source>
</evidence>
<evidence type="ECO:0000256" key="7">
    <source>
        <dbReference type="ARBA" id="ARBA00023054"/>
    </source>
</evidence>
<protein>
    <recommendedName>
        <fullName evidence="12">Mis12-domain-containing protein</fullName>
    </recommendedName>
</protein>
<comment type="subcellular location">
    <subcellularLocation>
        <location evidence="1">Chromosome</location>
        <location evidence="1">Centromere</location>
        <location evidence="1">Kinetochore</location>
    </subcellularLocation>
</comment>
<evidence type="ECO:0000256" key="2">
    <source>
        <dbReference type="ARBA" id="ARBA00008643"/>
    </source>
</evidence>
<dbReference type="GO" id="GO:0051382">
    <property type="term" value="P:kinetochore assembly"/>
    <property type="evidence" value="ECO:0007669"/>
    <property type="project" value="TreeGrafter"/>
</dbReference>
<keyword evidence="11" id="KW-1185">Reference proteome</keyword>
<keyword evidence="4" id="KW-0132">Cell division</keyword>
<keyword evidence="3" id="KW-0158">Chromosome</keyword>
<keyword evidence="6" id="KW-0995">Kinetochore</keyword>
<dbReference type="InterPro" id="IPR008685">
    <property type="entry name" value="Centromere_Mis12"/>
</dbReference>
<keyword evidence="9" id="KW-0137">Centromere</keyword>
<dbReference type="PANTHER" id="PTHR14527">
    <property type="entry name" value="PROTEIN MIS12 HOMOLOG"/>
    <property type="match status" value="1"/>
</dbReference>
<name>A0A4P9Z8U4_9ASCO</name>
<evidence type="ECO:0000256" key="5">
    <source>
        <dbReference type="ARBA" id="ARBA00022776"/>
    </source>
</evidence>
<dbReference type="GO" id="GO:0000070">
    <property type="term" value="P:mitotic sister chromatid segregation"/>
    <property type="evidence" value="ECO:0007669"/>
    <property type="project" value="TreeGrafter"/>
</dbReference>
<keyword evidence="5" id="KW-0498">Mitosis</keyword>
<dbReference type="GO" id="GO:0051301">
    <property type="term" value="P:cell division"/>
    <property type="evidence" value="ECO:0007669"/>
    <property type="project" value="UniProtKB-KW"/>
</dbReference>
<evidence type="ECO:0000256" key="4">
    <source>
        <dbReference type="ARBA" id="ARBA00022618"/>
    </source>
</evidence>
<evidence type="ECO:0000256" key="9">
    <source>
        <dbReference type="ARBA" id="ARBA00023328"/>
    </source>
</evidence>
<dbReference type="PANTHER" id="PTHR14527:SF2">
    <property type="entry name" value="PROTEIN MIS12 HOMOLOG"/>
    <property type="match status" value="1"/>
</dbReference>
<comment type="similarity">
    <text evidence="2">Belongs to the mis12 family.</text>
</comment>
<evidence type="ECO:0000313" key="10">
    <source>
        <dbReference type="EMBL" id="RKP29126.1"/>
    </source>
</evidence>
<keyword evidence="7" id="KW-0175">Coiled coil</keyword>
<keyword evidence="8" id="KW-0131">Cell cycle</keyword>
<dbReference type="OrthoDB" id="1884855at2759"/>
<proteinExistence type="inferred from homology"/>
<evidence type="ECO:0008006" key="12">
    <source>
        <dbReference type="Google" id="ProtNLM"/>
    </source>
</evidence>
<reference evidence="11" key="1">
    <citation type="journal article" date="2018" name="Nat. Microbiol.">
        <title>Leveraging single-cell genomics to expand the fungal tree of life.</title>
        <authorList>
            <person name="Ahrendt S.R."/>
            <person name="Quandt C.A."/>
            <person name="Ciobanu D."/>
            <person name="Clum A."/>
            <person name="Salamov A."/>
            <person name="Andreopoulos B."/>
            <person name="Cheng J.F."/>
            <person name="Woyke T."/>
            <person name="Pelin A."/>
            <person name="Henrissat B."/>
            <person name="Reynolds N.K."/>
            <person name="Benny G.L."/>
            <person name="Smith M.E."/>
            <person name="James T.Y."/>
            <person name="Grigoriev I.V."/>
        </authorList>
    </citation>
    <scope>NUCLEOTIDE SEQUENCE [LARGE SCALE GENOMIC DNA]</scope>
    <source>
        <strain evidence="11">Baker2002</strain>
    </source>
</reference>
<evidence type="ECO:0000256" key="1">
    <source>
        <dbReference type="ARBA" id="ARBA00004629"/>
    </source>
</evidence>
<sequence length="305" mass="34784">MSSGDYRVMAIFAEHMGIPPVTLVDEIVNAVNEIMQKALRGVGEYLRQQRANQLMALNCDPGASDEEQAKYEKEGKVYLFAEIESGLLLFDTLCHSHLDLNFDKFEVYTLRNILTIPKDLVDGGWIRLKHHEHLKSMDTSRLASKDTEKQILHLVHDINMELNLRKLLRVQVAKAKIIVKSLKQYKKCAEELVLAHANSKLTPEVAAMLREDLDPMNDNVYYLLTQVSELLKLVLLLNEKLLKGIEVLNLENSQLRHFSRESYIEERTQALLEKLGEFKETVPPLRAHLDVKTSPGDSGQSMPNN</sequence>
<dbReference type="GO" id="GO:0005634">
    <property type="term" value="C:nucleus"/>
    <property type="evidence" value="ECO:0007669"/>
    <property type="project" value="InterPro"/>
</dbReference>
<evidence type="ECO:0000256" key="3">
    <source>
        <dbReference type="ARBA" id="ARBA00022454"/>
    </source>
</evidence>
<organism evidence="10 11">
    <name type="scientific">Metschnikowia bicuspidata</name>
    <dbReference type="NCBI Taxonomy" id="27322"/>
    <lineage>
        <taxon>Eukaryota</taxon>
        <taxon>Fungi</taxon>
        <taxon>Dikarya</taxon>
        <taxon>Ascomycota</taxon>
        <taxon>Saccharomycotina</taxon>
        <taxon>Pichiomycetes</taxon>
        <taxon>Metschnikowiaceae</taxon>
        <taxon>Metschnikowia</taxon>
    </lineage>
</organism>
<dbReference type="Pfam" id="PF05859">
    <property type="entry name" value="Mis12"/>
    <property type="match status" value="1"/>
</dbReference>
<evidence type="ECO:0000313" key="11">
    <source>
        <dbReference type="Proteomes" id="UP000268321"/>
    </source>
</evidence>
<dbReference type="GO" id="GO:0000444">
    <property type="term" value="C:MIS12/MIND type complex"/>
    <property type="evidence" value="ECO:0007669"/>
    <property type="project" value="TreeGrafter"/>
</dbReference>
<gene>
    <name evidence="10" type="ORF">METBISCDRAFT_19385</name>
</gene>
<dbReference type="AlphaFoldDB" id="A0A4P9Z8U4"/>
<evidence type="ECO:0000256" key="6">
    <source>
        <dbReference type="ARBA" id="ARBA00022838"/>
    </source>
</evidence>